<name>A0ACB8F7B9_9SAUR</name>
<organism evidence="1 2">
    <name type="scientific">Sphaerodactylus townsendi</name>
    <dbReference type="NCBI Taxonomy" id="933632"/>
    <lineage>
        <taxon>Eukaryota</taxon>
        <taxon>Metazoa</taxon>
        <taxon>Chordata</taxon>
        <taxon>Craniata</taxon>
        <taxon>Vertebrata</taxon>
        <taxon>Euteleostomi</taxon>
        <taxon>Lepidosauria</taxon>
        <taxon>Squamata</taxon>
        <taxon>Bifurcata</taxon>
        <taxon>Gekkota</taxon>
        <taxon>Sphaerodactylidae</taxon>
        <taxon>Sphaerodactylus</taxon>
    </lineage>
</organism>
<evidence type="ECO:0000313" key="1">
    <source>
        <dbReference type="EMBL" id="KAH8000975.1"/>
    </source>
</evidence>
<reference evidence="1" key="1">
    <citation type="submission" date="2021-08" db="EMBL/GenBank/DDBJ databases">
        <title>The first chromosome-level gecko genome reveals the dynamic sex chromosomes of Neotropical dwarf geckos (Sphaerodactylidae: Sphaerodactylus).</title>
        <authorList>
            <person name="Pinto B.J."/>
            <person name="Keating S.E."/>
            <person name="Gamble T."/>
        </authorList>
    </citation>
    <scope>NUCLEOTIDE SEQUENCE</scope>
    <source>
        <strain evidence="1">TG3544</strain>
    </source>
</reference>
<dbReference type="EMBL" id="CM037618">
    <property type="protein sequence ID" value="KAH8000975.1"/>
    <property type="molecule type" value="Genomic_DNA"/>
</dbReference>
<comment type="caution">
    <text evidence="1">The sequence shown here is derived from an EMBL/GenBank/DDBJ whole genome shotgun (WGS) entry which is preliminary data.</text>
</comment>
<evidence type="ECO:0000313" key="2">
    <source>
        <dbReference type="Proteomes" id="UP000827872"/>
    </source>
</evidence>
<dbReference type="Proteomes" id="UP000827872">
    <property type="component" value="Linkage Group LG05"/>
</dbReference>
<keyword evidence="2" id="KW-1185">Reference proteome</keyword>
<gene>
    <name evidence="1" type="ORF">K3G42_030198</name>
</gene>
<accession>A0ACB8F7B9</accession>
<proteinExistence type="predicted"/>
<protein>
    <submittedName>
        <fullName evidence="1">Uncharacterized protein</fullName>
    </submittedName>
</protein>
<sequence length="168" mass="18002">MFWLFALPLLASGVQVGGVPAGLKAQVNPKALEYGKQFGLRMVNSMLKKDAIPDIHGSQDVPLLGDVQYSVTGIQIHQLQLDDSAISFSKGLGVNLTIQNGQVSLSGNWKLRTVFGPDGGTVDITVQPLSLSTLLVVGKEGRGRPLVRVSRCRANVEDLVVKFHGGNR</sequence>